<name>A0AAV5MHA5_9ROSI</name>
<organism evidence="1 2">
    <name type="scientific">Rubroshorea leprosula</name>
    <dbReference type="NCBI Taxonomy" id="152421"/>
    <lineage>
        <taxon>Eukaryota</taxon>
        <taxon>Viridiplantae</taxon>
        <taxon>Streptophyta</taxon>
        <taxon>Embryophyta</taxon>
        <taxon>Tracheophyta</taxon>
        <taxon>Spermatophyta</taxon>
        <taxon>Magnoliopsida</taxon>
        <taxon>eudicotyledons</taxon>
        <taxon>Gunneridae</taxon>
        <taxon>Pentapetalae</taxon>
        <taxon>rosids</taxon>
        <taxon>malvids</taxon>
        <taxon>Malvales</taxon>
        <taxon>Dipterocarpaceae</taxon>
        <taxon>Rubroshorea</taxon>
    </lineage>
</organism>
<dbReference type="AlphaFoldDB" id="A0AAV5MHA5"/>
<evidence type="ECO:0000313" key="1">
    <source>
        <dbReference type="EMBL" id="GKV47962.1"/>
    </source>
</evidence>
<proteinExistence type="predicted"/>
<reference evidence="1 2" key="1">
    <citation type="journal article" date="2021" name="Commun. Biol.">
        <title>The genome of Shorea leprosula (Dipterocarpaceae) highlights the ecological relevance of drought in aseasonal tropical rainforests.</title>
        <authorList>
            <person name="Ng K.K.S."/>
            <person name="Kobayashi M.J."/>
            <person name="Fawcett J.A."/>
            <person name="Hatakeyama M."/>
            <person name="Paape T."/>
            <person name="Ng C.H."/>
            <person name="Ang C.C."/>
            <person name="Tnah L.H."/>
            <person name="Lee C.T."/>
            <person name="Nishiyama T."/>
            <person name="Sese J."/>
            <person name="O'Brien M.J."/>
            <person name="Copetti D."/>
            <person name="Mohd Noor M.I."/>
            <person name="Ong R.C."/>
            <person name="Putra M."/>
            <person name="Sireger I.Z."/>
            <person name="Indrioko S."/>
            <person name="Kosugi Y."/>
            <person name="Izuno A."/>
            <person name="Isagi Y."/>
            <person name="Lee S.L."/>
            <person name="Shimizu K.K."/>
        </authorList>
    </citation>
    <scope>NUCLEOTIDE SEQUENCE [LARGE SCALE GENOMIC DNA]</scope>
    <source>
        <strain evidence="1">214</strain>
    </source>
</reference>
<accession>A0AAV5MHA5</accession>
<sequence>MLQSARFFGVAALLGAWSLEEVHLKEKKGRLEDVDKGI</sequence>
<comment type="caution">
    <text evidence="1">The sequence shown here is derived from an EMBL/GenBank/DDBJ whole genome shotgun (WGS) entry which is preliminary data.</text>
</comment>
<gene>
    <name evidence="1" type="ORF">SLEP1_g54810</name>
</gene>
<dbReference type="EMBL" id="BPVZ01000242">
    <property type="protein sequence ID" value="GKV47962.1"/>
    <property type="molecule type" value="Genomic_DNA"/>
</dbReference>
<dbReference type="Proteomes" id="UP001054252">
    <property type="component" value="Unassembled WGS sequence"/>
</dbReference>
<protein>
    <submittedName>
        <fullName evidence="1">Uncharacterized protein</fullName>
    </submittedName>
</protein>
<keyword evidence="2" id="KW-1185">Reference proteome</keyword>
<evidence type="ECO:0000313" key="2">
    <source>
        <dbReference type="Proteomes" id="UP001054252"/>
    </source>
</evidence>